<dbReference type="InterPro" id="IPR036873">
    <property type="entry name" value="Rhodanese-like_dom_sf"/>
</dbReference>
<dbReference type="SUPFAM" id="SSF52821">
    <property type="entry name" value="Rhodanese/Cell cycle control phosphatase"/>
    <property type="match status" value="1"/>
</dbReference>
<dbReference type="SMART" id="SM00450">
    <property type="entry name" value="RHOD"/>
    <property type="match status" value="1"/>
</dbReference>
<name>A0ABR3JZ85_9AGAR</name>
<sequence length="148" mass="17048">MHALRRPLTRLAPMVRYMNADELAQLIKSGKVPKKDYLVVDVRDDDWEGGNIKGSVNIPSNAFLLNVDNLVKDTKEVPLIVFHCALSQQRGPKAARIYEETRRNVVENDIPHEVVILRDGFTQFQVKHKDDPELVENWDKDVWASDWS</sequence>
<dbReference type="EMBL" id="JASNQZ010000001">
    <property type="protein sequence ID" value="KAL0960720.1"/>
    <property type="molecule type" value="Genomic_DNA"/>
</dbReference>
<dbReference type="Gene3D" id="3.40.250.10">
    <property type="entry name" value="Rhodanese-like domain"/>
    <property type="match status" value="1"/>
</dbReference>
<dbReference type="Pfam" id="PF00581">
    <property type="entry name" value="Rhodanese"/>
    <property type="match status" value="1"/>
</dbReference>
<dbReference type="PROSITE" id="PS50206">
    <property type="entry name" value="RHODANESE_3"/>
    <property type="match status" value="1"/>
</dbReference>
<dbReference type="Proteomes" id="UP001556367">
    <property type="component" value="Unassembled WGS sequence"/>
</dbReference>
<proteinExistence type="predicted"/>
<dbReference type="PANTHER" id="PTHR10828">
    <property type="entry name" value="M-PHASE INDUCER PHOSPHATASE DUAL SPECIFICITY PHOSPHATASE CDC25"/>
    <property type="match status" value="1"/>
</dbReference>
<evidence type="ECO:0000313" key="3">
    <source>
        <dbReference type="Proteomes" id="UP001556367"/>
    </source>
</evidence>
<feature type="domain" description="Rhodanese" evidence="1">
    <location>
        <begin position="33"/>
        <end position="126"/>
    </location>
</feature>
<evidence type="ECO:0000259" key="1">
    <source>
        <dbReference type="PROSITE" id="PS50206"/>
    </source>
</evidence>
<comment type="caution">
    <text evidence="2">The sequence shown here is derived from an EMBL/GenBank/DDBJ whole genome shotgun (WGS) entry which is preliminary data.</text>
</comment>
<gene>
    <name evidence="2" type="ORF">HGRIS_005746</name>
</gene>
<protein>
    <recommendedName>
        <fullName evidence="1">Rhodanese domain-containing protein</fullName>
    </recommendedName>
</protein>
<evidence type="ECO:0000313" key="2">
    <source>
        <dbReference type="EMBL" id="KAL0960720.1"/>
    </source>
</evidence>
<accession>A0ABR3JZ85</accession>
<dbReference type="PANTHER" id="PTHR10828:SF38">
    <property type="entry name" value="ARSENICAL-RESISTANCE PROTEIN 2-RELATED"/>
    <property type="match status" value="1"/>
</dbReference>
<organism evidence="2 3">
    <name type="scientific">Hohenbuehelia grisea</name>
    <dbReference type="NCBI Taxonomy" id="104357"/>
    <lineage>
        <taxon>Eukaryota</taxon>
        <taxon>Fungi</taxon>
        <taxon>Dikarya</taxon>
        <taxon>Basidiomycota</taxon>
        <taxon>Agaricomycotina</taxon>
        <taxon>Agaricomycetes</taxon>
        <taxon>Agaricomycetidae</taxon>
        <taxon>Agaricales</taxon>
        <taxon>Pleurotineae</taxon>
        <taxon>Pleurotaceae</taxon>
        <taxon>Hohenbuehelia</taxon>
    </lineage>
</organism>
<reference evidence="3" key="1">
    <citation type="submission" date="2024-06" db="EMBL/GenBank/DDBJ databases">
        <title>Multi-omics analyses provide insights into the biosynthesis of the anticancer antibiotic pleurotin in Hohenbuehelia grisea.</title>
        <authorList>
            <person name="Weaver J.A."/>
            <person name="Alberti F."/>
        </authorList>
    </citation>
    <scope>NUCLEOTIDE SEQUENCE [LARGE SCALE GENOMIC DNA]</scope>
    <source>
        <strain evidence="3">T-177</strain>
    </source>
</reference>
<keyword evidence="3" id="KW-1185">Reference proteome</keyword>
<dbReference type="InterPro" id="IPR001763">
    <property type="entry name" value="Rhodanese-like_dom"/>
</dbReference>